<evidence type="ECO:0000259" key="1">
    <source>
        <dbReference type="Pfam" id="PF01609"/>
    </source>
</evidence>
<dbReference type="Pfam" id="PF01609">
    <property type="entry name" value="DDE_Tnp_1"/>
    <property type="match status" value="1"/>
</dbReference>
<evidence type="ECO:0000259" key="2">
    <source>
        <dbReference type="Pfam" id="PF13006"/>
    </source>
</evidence>
<dbReference type="Pfam" id="PF13006">
    <property type="entry name" value="Nterm_IS4"/>
    <property type="match status" value="1"/>
</dbReference>
<dbReference type="GO" id="GO:0003677">
    <property type="term" value="F:DNA binding"/>
    <property type="evidence" value="ECO:0007669"/>
    <property type="project" value="InterPro"/>
</dbReference>
<gene>
    <name evidence="3" type="ordered locus">SVI_1901</name>
</gene>
<dbReference type="InterPro" id="IPR024473">
    <property type="entry name" value="Transposases_IS4_N"/>
</dbReference>
<feature type="domain" description="Transposase IS4-like" evidence="1">
    <location>
        <begin position="130"/>
        <end position="346"/>
    </location>
</feature>
<dbReference type="AlphaFoldDB" id="D4ZJM3"/>
<organism evidence="3 4">
    <name type="scientific">Shewanella violacea (strain JCM 10179 / CIP 106290 / LMG 19151 / DSS12)</name>
    <dbReference type="NCBI Taxonomy" id="637905"/>
    <lineage>
        <taxon>Bacteria</taxon>
        <taxon>Pseudomonadati</taxon>
        <taxon>Pseudomonadota</taxon>
        <taxon>Gammaproteobacteria</taxon>
        <taxon>Alteromonadales</taxon>
        <taxon>Shewanellaceae</taxon>
        <taxon>Shewanella</taxon>
    </lineage>
</organism>
<evidence type="ECO:0000313" key="4">
    <source>
        <dbReference type="Proteomes" id="UP000002350"/>
    </source>
</evidence>
<dbReference type="OrthoDB" id="9796012at2"/>
<dbReference type="PANTHER" id="PTHR37529:SF1">
    <property type="entry name" value="TRANSPOSASE INSG FOR INSERTION SEQUENCE ELEMENT IS4-RELATED"/>
    <property type="match status" value="1"/>
</dbReference>
<dbReference type="SUPFAM" id="SSF53098">
    <property type="entry name" value="Ribonuclease H-like"/>
    <property type="match status" value="1"/>
</dbReference>
<dbReference type="PANTHER" id="PTHR37529">
    <property type="entry name" value="TRANSPOSASE INSG FOR INSERTION SEQUENCE ELEMENT IS4-RELATED"/>
    <property type="match status" value="1"/>
</dbReference>
<dbReference type="EMBL" id="AP011177">
    <property type="protein sequence ID" value="BAJ01872.1"/>
    <property type="molecule type" value="Genomic_DNA"/>
</dbReference>
<dbReference type="RefSeq" id="WP_013051177.1">
    <property type="nucleotide sequence ID" value="NC_014012.1"/>
</dbReference>
<dbReference type="GO" id="GO:0006313">
    <property type="term" value="P:DNA transposition"/>
    <property type="evidence" value="ECO:0007669"/>
    <property type="project" value="InterPro"/>
</dbReference>
<name>D4ZJM3_SHEVD</name>
<keyword evidence="4" id="KW-1185">Reference proteome</keyword>
<dbReference type="eggNOG" id="COG3385">
    <property type="taxonomic scope" value="Bacteria"/>
</dbReference>
<dbReference type="Proteomes" id="UP000002350">
    <property type="component" value="Chromosome"/>
</dbReference>
<dbReference type="NCBIfam" id="NF033592">
    <property type="entry name" value="transpos_IS4_1"/>
    <property type="match status" value="1"/>
</dbReference>
<reference evidence="4" key="1">
    <citation type="journal article" date="2010" name="Mol. Biosyst.">
        <title>Complete genome sequence and comparative analysis of Shewanella violacea, a psychrophilic and piezophilic bacterium from deep sea floor sediments.</title>
        <authorList>
            <person name="Aono E."/>
            <person name="Baba T."/>
            <person name="Ara T."/>
            <person name="Nishi T."/>
            <person name="Nakamichi T."/>
            <person name="Inamoto E."/>
            <person name="Toyonaga H."/>
            <person name="Hasegawa M."/>
            <person name="Takai Y."/>
            <person name="Okumura Y."/>
            <person name="Baba M."/>
            <person name="Tomita M."/>
            <person name="Kato C."/>
            <person name="Oshima T."/>
            <person name="Nakasone K."/>
            <person name="Mori H."/>
        </authorList>
    </citation>
    <scope>NUCLEOTIDE SEQUENCE [LARGE SCALE GENOMIC DNA]</scope>
    <source>
        <strain evidence="4">JCM 10179 / CIP 106290 / LMG 19151 / DSS12</strain>
    </source>
</reference>
<dbReference type="KEGG" id="svo:SVI_1901"/>
<dbReference type="STRING" id="637905.SVI_1901"/>
<dbReference type="InterPro" id="IPR002559">
    <property type="entry name" value="Transposase_11"/>
</dbReference>
<dbReference type="GO" id="GO:0004803">
    <property type="term" value="F:transposase activity"/>
    <property type="evidence" value="ECO:0007669"/>
    <property type="project" value="InterPro"/>
</dbReference>
<evidence type="ECO:0000313" key="3">
    <source>
        <dbReference type="EMBL" id="BAJ01872.1"/>
    </source>
</evidence>
<dbReference type="InterPro" id="IPR047952">
    <property type="entry name" value="Transpos_IS4"/>
</dbReference>
<sequence>MQVSQAFDMINQLKPHQVETLADLLPLELIEEAYSLTDTVTIRKRKLTLESMAWLLIGMAIYNDKSMAHIVNMLDIVDREGKPFVAPSALTQRRKDLGEAAMKALFECTQAHWNREALHPSWNGLMLLGVDGVVWRTEDTPDNAEAFSRQKDTQYPQVRMVCQMELSSHLITASAFDDYAVNEMILAEKLIDSTPDHSLTLFDRGFYSLGLLHQWQTTGNERHWLIPLKKNVQYEVVRSLGRNDKIVQLKSNPHARKRWPKLPYELEVRLISRKINGKEYSVLTSMIDPMRYPVTDIADLYVHRWEIELGYREQKQYMLGNRLTLRSRLPELVKQELWGILLTYNLVRYQMVKMCHKLKGDYLPYQLSFNGSLAHILRLLVGLPYSTPGAIPRQLKYFYDMAESLILEPRRTRSYPRMVKRRPQKYARNKKCQ</sequence>
<dbReference type="HOGENOM" id="CLU_028400_1_1_6"/>
<accession>D4ZJM3</accession>
<proteinExistence type="predicted"/>
<dbReference type="InterPro" id="IPR012337">
    <property type="entry name" value="RNaseH-like_sf"/>
</dbReference>
<feature type="domain" description="Transposase IS4 N-terminal" evidence="2">
    <location>
        <begin position="15"/>
        <end position="107"/>
    </location>
</feature>
<protein>
    <submittedName>
        <fullName evidence="3">Transposase, IS4 family</fullName>
    </submittedName>
</protein>